<feature type="transmembrane region" description="Helical" evidence="1">
    <location>
        <begin position="157"/>
        <end position="183"/>
    </location>
</feature>
<organism evidence="2 3">
    <name type="scientific">Georgenia alba</name>
    <dbReference type="NCBI Taxonomy" id="2233858"/>
    <lineage>
        <taxon>Bacteria</taxon>
        <taxon>Bacillati</taxon>
        <taxon>Actinomycetota</taxon>
        <taxon>Actinomycetes</taxon>
        <taxon>Micrococcales</taxon>
        <taxon>Bogoriellaceae</taxon>
        <taxon>Georgenia</taxon>
    </lineage>
</organism>
<keyword evidence="1" id="KW-0472">Membrane</keyword>
<evidence type="ECO:0000313" key="2">
    <source>
        <dbReference type="EMBL" id="MFC7405524.1"/>
    </source>
</evidence>
<dbReference type="RefSeq" id="WP_382394038.1">
    <property type="nucleotide sequence ID" value="NZ_JBHTCQ010000002.1"/>
</dbReference>
<evidence type="ECO:0000313" key="3">
    <source>
        <dbReference type="Proteomes" id="UP001596455"/>
    </source>
</evidence>
<feature type="transmembrane region" description="Helical" evidence="1">
    <location>
        <begin position="23"/>
        <end position="47"/>
    </location>
</feature>
<gene>
    <name evidence="2" type="ORF">ACFQQL_10435</name>
</gene>
<keyword evidence="1" id="KW-1133">Transmembrane helix</keyword>
<sequence length="221" mass="21731">MSVTGGTDEAVLRAAVRGAWTQLPVLLAGSLAVTGAAALALLAAAVWAPAGPVVAVLGVAPTVHALVRCALDVVDGAEPGVRDYGTALRELAARAVATAAVPAALAGLTLAALAAHARGGPVFLVPAGLGVTATVLGTAALLVLLPLRARRREPGGAAAWLLALHVLGRAPVPFLAAAALAGLGMWASVTVSNGLFLLVPAPVALVLAAAYRVSPAERMLA</sequence>
<keyword evidence="1" id="KW-0812">Transmembrane</keyword>
<proteinExistence type="predicted"/>
<dbReference type="Proteomes" id="UP001596455">
    <property type="component" value="Unassembled WGS sequence"/>
</dbReference>
<protein>
    <submittedName>
        <fullName evidence="2">Uncharacterized protein</fullName>
    </submittedName>
</protein>
<name>A0ABW2Q905_9MICO</name>
<feature type="transmembrane region" description="Helical" evidence="1">
    <location>
        <begin position="195"/>
        <end position="213"/>
    </location>
</feature>
<comment type="caution">
    <text evidence="2">The sequence shown here is derived from an EMBL/GenBank/DDBJ whole genome shotgun (WGS) entry which is preliminary data.</text>
</comment>
<accession>A0ABW2Q905</accession>
<feature type="transmembrane region" description="Helical" evidence="1">
    <location>
        <begin position="91"/>
        <end position="117"/>
    </location>
</feature>
<evidence type="ECO:0000256" key="1">
    <source>
        <dbReference type="SAM" id="Phobius"/>
    </source>
</evidence>
<keyword evidence="3" id="KW-1185">Reference proteome</keyword>
<dbReference type="EMBL" id="JBHTCQ010000002">
    <property type="protein sequence ID" value="MFC7405524.1"/>
    <property type="molecule type" value="Genomic_DNA"/>
</dbReference>
<feature type="transmembrane region" description="Helical" evidence="1">
    <location>
        <begin position="53"/>
        <end position="71"/>
    </location>
</feature>
<reference evidence="3" key="1">
    <citation type="journal article" date="2019" name="Int. J. Syst. Evol. Microbiol.">
        <title>The Global Catalogue of Microorganisms (GCM) 10K type strain sequencing project: providing services to taxonomists for standard genome sequencing and annotation.</title>
        <authorList>
            <consortium name="The Broad Institute Genomics Platform"/>
            <consortium name="The Broad Institute Genome Sequencing Center for Infectious Disease"/>
            <person name="Wu L."/>
            <person name="Ma J."/>
        </authorList>
    </citation>
    <scope>NUCLEOTIDE SEQUENCE [LARGE SCALE GENOMIC DNA]</scope>
    <source>
        <strain evidence="3">JCM 1490</strain>
    </source>
</reference>
<feature type="transmembrane region" description="Helical" evidence="1">
    <location>
        <begin position="123"/>
        <end position="145"/>
    </location>
</feature>